<accession>A0A3E4QYT3</accession>
<organism evidence="1 2">
    <name type="scientific">Collinsella tanakaei</name>
    <dbReference type="NCBI Taxonomy" id="626935"/>
    <lineage>
        <taxon>Bacteria</taxon>
        <taxon>Bacillati</taxon>
        <taxon>Actinomycetota</taxon>
        <taxon>Coriobacteriia</taxon>
        <taxon>Coriobacteriales</taxon>
        <taxon>Coriobacteriaceae</taxon>
        <taxon>Collinsella</taxon>
    </lineage>
</organism>
<dbReference type="Proteomes" id="UP000260943">
    <property type="component" value="Unassembled WGS sequence"/>
</dbReference>
<protein>
    <submittedName>
        <fullName evidence="1">Abi family protein</fullName>
    </submittedName>
</protein>
<gene>
    <name evidence="1" type="ORF">DXC81_01515</name>
</gene>
<dbReference type="EMBL" id="QSRJ01000001">
    <property type="protein sequence ID" value="RGL12360.1"/>
    <property type="molecule type" value="Genomic_DNA"/>
</dbReference>
<evidence type="ECO:0000313" key="2">
    <source>
        <dbReference type="Proteomes" id="UP000260943"/>
    </source>
</evidence>
<name>A0A3E4QYT3_9ACTN</name>
<dbReference type="RefSeq" id="WP_117678854.1">
    <property type="nucleotide sequence ID" value="NZ_CAJJKC010000005.1"/>
</dbReference>
<evidence type="ECO:0000313" key="1">
    <source>
        <dbReference type="EMBL" id="RGL12360.1"/>
    </source>
</evidence>
<dbReference type="Pfam" id="PF07751">
    <property type="entry name" value="Abi_2"/>
    <property type="match status" value="1"/>
</dbReference>
<reference evidence="1 2" key="1">
    <citation type="submission" date="2018-08" db="EMBL/GenBank/DDBJ databases">
        <title>A genome reference for cultivated species of the human gut microbiota.</title>
        <authorList>
            <person name="Zou Y."/>
            <person name="Xue W."/>
            <person name="Luo G."/>
        </authorList>
    </citation>
    <scope>NUCLEOTIDE SEQUENCE [LARGE SCALE GENOMIC DNA]</scope>
    <source>
        <strain evidence="1 2">TF08-14</strain>
    </source>
</reference>
<comment type="caution">
    <text evidence="1">The sequence shown here is derived from an EMBL/GenBank/DDBJ whole genome shotgun (WGS) entry which is preliminary data.</text>
</comment>
<proteinExistence type="predicted"/>
<sequence>MDKPFKTIEQQMAILRSRNMDVDPAYAGVLKREGYYSVVNGYKAPFLDFVGNGVDLQDVYRDGTSLGDVYRLFKFDRDLRLTMMRYFAEAEAALKTVCAYRFSEVHQGEKEPYLIPANYRSESSYQPRILELIDSFKSILHKPPHDKKRGFKREYIHHYVRNHDETPLWVLTNFLMLGQVFKFYEYQNESMRNYIAKGFSELYRESHGVEIKISQKRLRMAFDHIKDFRNICAHDERLYCARVSPGRDVTFASMLGDLELVLSKDEHARMQGEIIHLLHEMMNDLGGETAMIVLDGMGVTDLSRTFFSFA</sequence>
<dbReference type="InterPro" id="IPR011664">
    <property type="entry name" value="Abi_system_AbiD/AbiF-like"/>
</dbReference>
<dbReference type="AlphaFoldDB" id="A0A3E4QYT3"/>